<gene>
    <name evidence="1" type="ORF">L9F63_020216</name>
</gene>
<feature type="non-terminal residue" evidence="1">
    <location>
        <position position="1"/>
    </location>
</feature>
<dbReference type="AlphaFoldDB" id="A0AAD7ZSP5"/>
<keyword evidence="2" id="KW-1185">Reference proteome</keyword>
<reference evidence="1" key="1">
    <citation type="journal article" date="2023" name="IScience">
        <title>Live-bearing cockroach genome reveals convergent evolutionary mechanisms linked to viviparity in insects and beyond.</title>
        <authorList>
            <person name="Fouks B."/>
            <person name="Harrison M.C."/>
            <person name="Mikhailova A.A."/>
            <person name="Marchal E."/>
            <person name="English S."/>
            <person name="Carruthers M."/>
            <person name="Jennings E.C."/>
            <person name="Chiamaka E.L."/>
            <person name="Frigard R.A."/>
            <person name="Pippel M."/>
            <person name="Attardo G.M."/>
            <person name="Benoit J.B."/>
            <person name="Bornberg-Bauer E."/>
            <person name="Tobe S.S."/>
        </authorList>
    </citation>
    <scope>NUCLEOTIDE SEQUENCE</scope>
    <source>
        <strain evidence="1">Stay&amp;Tobe</strain>
    </source>
</reference>
<feature type="non-terminal residue" evidence="1">
    <location>
        <position position="51"/>
    </location>
</feature>
<organism evidence="1 2">
    <name type="scientific">Diploptera punctata</name>
    <name type="common">Pacific beetle cockroach</name>
    <dbReference type="NCBI Taxonomy" id="6984"/>
    <lineage>
        <taxon>Eukaryota</taxon>
        <taxon>Metazoa</taxon>
        <taxon>Ecdysozoa</taxon>
        <taxon>Arthropoda</taxon>
        <taxon>Hexapoda</taxon>
        <taxon>Insecta</taxon>
        <taxon>Pterygota</taxon>
        <taxon>Neoptera</taxon>
        <taxon>Polyneoptera</taxon>
        <taxon>Dictyoptera</taxon>
        <taxon>Blattodea</taxon>
        <taxon>Blaberoidea</taxon>
        <taxon>Blaberidae</taxon>
        <taxon>Diplopterinae</taxon>
        <taxon>Diploptera</taxon>
    </lineage>
</organism>
<reference evidence="1" key="2">
    <citation type="submission" date="2023-05" db="EMBL/GenBank/DDBJ databases">
        <authorList>
            <person name="Fouks B."/>
        </authorList>
    </citation>
    <scope>NUCLEOTIDE SEQUENCE</scope>
    <source>
        <strain evidence="1">Stay&amp;Tobe</strain>
        <tissue evidence="1">Testes</tissue>
    </source>
</reference>
<evidence type="ECO:0000313" key="2">
    <source>
        <dbReference type="Proteomes" id="UP001233999"/>
    </source>
</evidence>
<comment type="caution">
    <text evidence="1">The sequence shown here is derived from an EMBL/GenBank/DDBJ whole genome shotgun (WGS) entry which is preliminary data.</text>
</comment>
<sequence length="51" mass="6175">VTFGYSFKLIKERMTLIIKESQKCSNRYPLLIISKYRYFTYTIVSIFKNDN</sequence>
<protein>
    <submittedName>
        <fullName evidence="1">Uncharacterized protein</fullName>
    </submittedName>
</protein>
<name>A0AAD7ZSP5_DIPPU</name>
<dbReference type="EMBL" id="JASPKZ010007200">
    <property type="protein sequence ID" value="KAJ9586144.1"/>
    <property type="molecule type" value="Genomic_DNA"/>
</dbReference>
<accession>A0AAD7ZSP5</accession>
<proteinExistence type="predicted"/>
<dbReference type="Proteomes" id="UP001233999">
    <property type="component" value="Unassembled WGS sequence"/>
</dbReference>
<evidence type="ECO:0000313" key="1">
    <source>
        <dbReference type="EMBL" id="KAJ9586144.1"/>
    </source>
</evidence>